<organism evidence="2 3">
    <name type="scientific">Rehmannia glutinosa</name>
    <name type="common">Chinese foxglove</name>
    <dbReference type="NCBI Taxonomy" id="99300"/>
    <lineage>
        <taxon>Eukaryota</taxon>
        <taxon>Viridiplantae</taxon>
        <taxon>Streptophyta</taxon>
        <taxon>Embryophyta</taxon>
        <taxon>Tracheophyta</taxon>
        <taxon>Spermatophyta</taxon>
        <taxon>Magnoliopsida</taxon>
        <taxon>eudicotyledons</taxon>
        <taxon>Gunneridae</taxon>
        <taxon>Pentapetalae</taxon>
        <taxon>asterids</taxon>
        <taxon>lamiids</taxon>
        <taxon>Lamiales</taxon>
        <taxon>Orobanchaceae</taxon>
        <taxon>Rehmannieae</taxon>
        <taxon>Rehmannia</taxon>
    </lineage>
</organism>
<feature type="domain" description="Ty3 transposon capsid-like protein" evidence="1">
    <location>
        <begin position="111"/>
        <end position="235"/>
    </location>
</feature>
<dbReference type="Proteomes" id="UP001318860">
    <property type="component" value="Unassembled WGS sequence"/>
</dbReference>
<dbReference type="InterPro" id="IPR045358">
    <property type="entry name" value="Ty3_capsid"/>
</dbReference>
<sequence>MAENTRLKDLQEAQKRMGQILQTEALKREATGLELQEQITGMGSEIHDQMMGLNGKYDHLTNTLAAIQLQLLNISKGMQVISPLPRIDFARFDGSNPRSWILKCNGYFKLIPNIPDAQKVTLASMHFDGKAASRFQNYSSKCAGQSWNQFLEIVSAGFEELKEIKIIAEFNKLKQPGSYVEYVEKFEELRACMMLINNGDYSEDYFIASFISGLSEEVQSFLTMFEPTTLQQTIDLGRK</sequence>
<reference evidence="2 3" key="1">
    <citation type="journal article" date="2021" name="Comput. Struct. Biotechnol. J.">
        <title>De novo genome assembly of the potent medicinal plant Rehmannia glutinosa using nanopore technology.</title>
        <authorList>
            <person name="Ma L."/>
            <person name="Dong C."/>
            <person name="Song C."/>
            <person name="Wang X."/>
            <person name="Zheng X."/>
            <person name="Niu Y."/>
            <person name="Chen S."/>
            <person name="Feng W."/>
        </authorList>
    </citation>
    <scope>NUCLEOTIDE SEQUENCE [LARGE SCALE GENOMIC DNA]</scope>
    <source>
        <strain evidence="2">DH-2019</strain>
    </source>
</reference>
<accession>A0ABR0WVF3</accession>
<evidence type="ECO:0000313" key="3">
    <source>
        <dbReference type="Proteomes" id="UP001318860"/>
    </source>
</evidence>
<protein>
    <recommendedName>
        <fullName evidence="1">Ty3 transposon capsid-like protein domain-containing protein</fullName>
    </recommendedName>
</protein>
<comment type="caution">
    <text evidence="2">The sequence shown here is derived from an EMBL/GenBank/DDBJ whole genome shotgun (WGS) entry which is preliminary data.</text>
</comment>
<proteinExistence type="predicted"/>
<dbReference type="EMBL" id="JABTTQ020000009">
    <property type="protein sequence ID" value="KAK6150015.1"/>
    <property type="molecule type" value="Genomic_DNA"/>
</dbReference>
<name>A0ABR0WVF3_REHGL</name>
<evidence type="ECO:0000313" key="2">
    <source>
        <dbReference type="EMBL" id="KAK6150015.1"/>
    </source>
</evidence>
<evidence type="ECO:0000259" key="1">
    <source>
        <dbReference type="Pfam" id="PF19259"/>
    </source>
</evidence>
<dbReference type="Pfam" id="PF19259">
    <property type="entry name" value="Ty3_capsid"/>
    <property type="match status" value="1"/>
</dbReference>
<gene>
    <name evidence="2" type="ORF">DH2020_017540</name>
</gene>
<keyword evidence="3" id="KW-1185">Reference proteome</keyword>